<accession>A0A9W8PQ04</accession>
<keyword evidence="2" id="KW-1185">Reference proteome</keyword>
<comment type="caution">
    <text evidence="1">The sequence shown here is derived from an EMBL/GenBank/DDBJ whole genome shotgun (WGS) entry which is preliminary data.</text>
</comment>
<sequence>MTPMLTRGVDQALPPKLSLASIPFGASLVAGQIETAALPRKSLAEWLLVTEQTKKTYAVDPKAPESSLVTAARGFYTSRRAEPSSALPAAPVAPRKAIRFPTLGFPGLQSATVSPEGCCGLGSSTAKTPVASAVCHHRQPVLIDDEGHPIDNQGRPIQGSILHHREEVGGDTPRIAALMVRVIYICVCVCGA</sequence>
<protein>
    <submittedName>
        <fullName evidence="1">Uncharacterized protein</fullName>
    </submittedName>
</protein>
<proteinExistence type="predicted"/>
<dbReference type="EMBL" id="JAPDHF010000008">
    <property type="protein sequence ID" value="KAJ4014240.1"/>
    <property type="molecule type" value="Genomic_DNA"/>
</dbReference>
<dbReference type="AlphaFoldDB" id="A0A9W8PQ04"/>
<evidence type="ECO:0000313" key="1">
    <source>
        <dbReference type="EMBL" id="KAJ4014240.1"/>
    </source>
</evidence>
<name>A0A9W8PQ04_9HYPO</name>
<evidence type="ECO:0000313" key="2">
    <source>
        <dbReference type="Proteomes" id="UP001152130"/>
    </source>
</evidence>
<organism evidence="1 2">
    <name type="scientific">Fusarium irregulare</name>
    <dbReference type="NCBI Taxonomy" id="2494466"/>
    <lineage>
        <taxon>Eukaryota</taxon>
        <taxon>Fungi</taxon>
        <taxon>Dikarya</taxon>
        <taxon>Ascomycota</taxon>
        <taxon>Pezizomycotina</taxon>
        <taxon>Sordariomycetes</taxon>
        <taxon>Hypocreomycetidae</taxon>
        <taxon>Hypocreales</taxon>
        <taxon>Nectriaceae</taxon>
        <taxon>Fusarium</taxon>
        <taxon>Fusarium incarnatum-equiseti species complex</taxon>
    </lineage>
</organism>
<reference evidence="1" key="1">
    <citation type="submission" date="2022-10" db="EMBL/GenBank/DDBJ databases">
        <title>Fusarium specimens isolated from Avocado Roots.</title>
        <authorList>
            <person name="Stajich J."/>
            <person name="Roper C."/>
            <person name="Heimlech-Rivalta G."/>
        </authorList>
    </citation>
    <scope>NUCLEOTIDE SEQUENCE</scope>
    <source>
        <strain evidence="1">CF00143</strain>
    </source>
</reference>
<dbReference type="Proteomes" id="UP001152130">
    <property type="component" value="Unassembled WGS sequence"/>
</dbReference>
<gene>
    <name evidence="1" type="ORF">NW766_006492</name>
</gene>